<organism evidence="1">
    <name type="scientific">termite gut metagenome</name>
    <dbReference type="NCBI Taxonomy" id="433724"/>
    <lineage>
        <taxon>unclassified sequences</taxon>
        <taxon>metagenomes</taxon>
        <taxon>organismal metagenomes</taxon>
    </lineage>
</organism>
<accession>A0A5J4QQ51</accession>
<comment type="caution">
    <text evidence="1">The sequence shown here is derived from an EMBL/GenBank/DDBJ whole genome shotgun (WGS) entry which is preliminary data.</text>
</comment>
<evidence type="ECO:0000313" key="1">
    <source>
        <dbReference type="EMBL" id="KAA6324077.1"/>
    </source>
</evidence>
<dbReference type="EMBL" id="SNRY01002656">
    <property type="protein sequence ID" value="KAA6324077.1"/>
    <property type="molecule type" value="Genomic_DNA"/>
</dbReference>
<gene>
    <name evidence="1" type="ORF">EZS27_026551</name>
</gene>
<proteinExistence type="predicted"/>
<protein>
    <submittedName>
        <fullName evidence="1">Uncharacterized protein</fullName>
    </submittedName>
</protein>
<name>A0A5J4QQ51_9ZZZZ</name>
<dbReference type="AlphaFoldDB" id="A0A5J4QQ51"/>
<reference evidence="1" key="1">
    <citation type="submission" date="2019-03" db="EMBL/GenBank/DDBJ databases">
        <title>Single cell metagenomics reveals metabolic interactions within the superorganism composed of flagellate Streblomastix strix and complex community of Bacteroidetes bacteria on its surface.</title>
        <authorList>
            <person name="Treitli S.C."/>
            <person name="Kolisko M."/>
            <person name="Husnik F."/>
            <person name="Keeling P."/>
            <person name="Hampl V."/>
        </authorList>
    </citation>
    <scope>NUCLEOTIDE SEQUENCE</scope>
    <source>
        <strain evidence="1">STM</strain>
    </source>
</reference>
<sequence length="57" mass="6652">MNLVIVSRKGVSAMQLKRELGMKTYNSAWRMMKQIRKAMAKEDMKETRSAFVKAESR</sequence>